<name>A0A0E3T5N2_9CAUD</name>
<dbReference type="EMBL" id="KP696448">
    <property type="protein sequence ID" value="AKC02731.1"/>
    <property type="molecule type" value="Genomic_DNA"/>
</dbReference>
<dbReference type="OrthoDB" id="17448at10239"/>
<protein>
    <submittedName>
        <fullName evidence="1">Uncharacterized protein</fullName>
    </submittedName>
</protein>
<dbReference type="RefSeq" id="YP_009196988.1">
    <property type="nucleotide sequence ID" value="NC_028777.1"/>
</dbReference>
<organism evidence="1 2">
    <name type="scientific">Bacillus phage Stills</name>
    <dbReference type="NCBI Taxonomy" id="1610833"/>
    <lineage>
        <taxon>Viruses</taxon>
        <taxon>Duplodnaviria</taxon>
        <taxon>Heunggongvirae</taxon>
        <taxon>Uroviricota</taxon>
        <taxon>Caudoviricetes</taxon>
        <taxon>Slashvirus</taxon>
        <taxon>Slashvirus stills</taxon>
    </lineage>
</organism>
<sequence length="149" mass="16894">MEFNNVAMEIMCKRCKTTTDATNFPSHKIAVKCDCGGWLITPTGAFDGRLVYKKKAIAVASNSFVSIIIADSVEDATNYFENLHDEGVLQTNVIKPTTYQDITFNELYEYPDGRKENVVVDLCDIIFSCQQNVLEAVCMTMEEYQQKFF</sequence>
<keyword evidence="2" id="KW-1185">Reference proteome</keyword>
<dbReference type="Proteomes" id="UP000033016">
    <property type="component" value="Segment"/>
</dbReference>
<evidence type="ECO:0000313" key="2">
    <source>
        <dbReference type="Proteomes" id="UP000033016"/>
    </source>
</evidence>
<reference evidence="1 2" key="1">
    <citation type="journal article" date="2015" name="Genome Announc.">
        <title>Complete Genome Sequence of Bacillus megaterium Siphophage Stills.</title>
        <authorList>
            <person name="Lee S.S."/>
            <person name="Kongari R.R."/>
            <person name="Hernandez A.C."/>
            <person name="Kuty Everett G.F."/>
        </authorList>
    </citation>
    <scope>NUCLEOTIDE SEQUENCE [LARGE SCALE GENOMIC DNA]</scope>
</reference>
<accession>A0A0E3T5N2</accession>
<proteinExistence type="predicted"/>
<dbReference type="KEGG" id="vg:26661068"/>
<reference evidence="2" key="2">
    <citation type="submission" date="2015-01" db="EMBL/GenBank/DDBJ databases">
        <title>Complete Genome of Bacillus megaterium Siphophage Stills.</title>
        <authorList>
            <person name="Lee S.S."/>
            <person name="Kongari R.R."/>
            <person name="Hernandez A.C."/>
            <person name="Everett G.F.K."/>
        </authorList>
    </citation>
    <scope>NUCLEOTIDE SEQUENCE [LARGE SCALE GENOMIC DNA]</scope>
</reference>
<gene>
    <name evidence="1" type="ORF">CPT_Stills103</name>
</gene>
<dbReference type="GeneID" id="26661068"/>
<evidence type="ECO:0000313" key="1">
    <source>
        <dbReference type="EMBL" id="AKC02731.1"/>
    </source>
</evidence>